<evidence type="ECO:0000256" key="10">
    <source>
        <dbReference type="SAM" id="MobiDB-lite"/>
    </source>
</evidence>
<name>A0AAV1C2X8_OLDCO</name>
<evidence type="ECO:0000256" key="8">
    <source>
        <dbReference type="ARBA" id="ARBA00047899"/>
    </source>
</evidence>
<evidence type="ECO:0000259" key="11">
    <source>
        <dbReference type="PROSITE" id="PS50011"/>
    </source>
</evidence>
<dbReference type="Pfam" id="PF00069">
    <property type="entry name" value="Pkinase"/>
    <property type="match status" value="2"/>
</dbReference>
<keyword evidence="4" id="KW-0808">Transferase</keyword>
<dbReference type="Gene3D" id="3.30.200.20">
    <property type="entry name" value="Phosphorylase Kinase, domain 1"/>
    <property type="match status" value="1"/>
</dbReference>
<evidence type="ECO:0000313" key="12">
    <source>
        <dbReference type="EMBL" id="CAI9089691.1"/>
    </source>
</evidence>
<feature type="domain" description="Protein kinase" evidence="11">
    <location>
        <begin position="98"/>
        <end position="429"/>
    </location>
</feature>
<evidence type="ECO:0000256" key="5">
    <source>
        <dbReference type="ARBA" id="ARBA00022741"/>
    </source>
</evidence>
<dbReference type="SMART" id="SM00220">
    <property type="entry name" value="S_TKc"/>
    <property type="match status" value="1"/>
</dbReference>
<dbReference type="GO" id="GO:0005524">
    <property type="term" value="F:ATP binding"/>
    <property type="evidence" value="ECO:0007669"/>
    <property type="project" value="UniProtKB-KW"/>
</dbReference>
<dbReference type="InterPro" id="IPR000719">
    <property type="entry name" value="Prot_kinase_dom"/>
</dbReference>
<proteinExistence type="inferred from homology"/>
<reference evidence="12" key="1">
    <citation type="submission" date="2023-03" db="EMBL/GenBank/DDBJ databases">
        <authorList>
            <person name="Julca I."/>
        </authorList>
    </citation>
    <scope>NUCLEOTIDE SEQUENCE</scope>
</reference>
<feature type="region of interest" description="Disordered" evidence="10">
    <location>
        <begin position="265"/>
        <end position="285"/>
    </location>
</feature>
<keyword evidence="7" id="KW-0067">ATP-binding</keyword>
<comment type="catalytic activity">
    <reaction evidence="9">
        <text>L-seryl-[protein] + ATP = O-phospho-L-seryl-[protein] + ADP + H(+)</text>
        <dbReference type="Rhea" id="RHEA:17989"/>
        <dbReference type="Rhea" id="RHEA-COMP:9863"/>
        <dbReference type="Rhea" id="RHEA-COMP:11604"/>
        <dbReference type="ChEBI" id="CHEBI:15378"/>
        <dbReference type="ChEBI" id="CHEBI:29999"/>
        <dbReference type="ChEBI" id="CHEBI:30616"/>
        <dbReference type="ChEBI" id="CHEBI:83421"/>
        <dbReference type="ChEBI" id="CHEBI:456216"/>
        <dbReference type="EC" id="2.7.11.1"/>
    </reaction>
</comment>
<dbReference type="CDD" id="cd05574">
    <property type="entry name" value="STKc_phototropin_like"/>
    <property type="match status" value="1"/>
</dbReference>
<dbReference type="FunFam" id="1.10.510.10:FF:000277">
    <property type="entry name" value="protein kinase PINOID"/>
    <property type="match status" value="1"/>
</dbReference>
<gene>
    <name evidence="12" type="ORF">OLC1_LOCUS1990</name>
</gene>
<evidence type="ECO:0000256" key="6">
    <source>
        <dbReference type="ARBA" id="ARBA00022777"/>
    </source>
</evidence>
<comment type="similarity">
    <text evidence="1">Belongs to the protein kinase superfamily. AGC Ser/Thr protein kinase family.</text>
</comment>
<dbReference type="SUPFAM" id="SSF56112">
    <property type="entry name" value="Protein kinase-like (PK-like)"/>
    <property type="match status" value="1"/>
</dbReference>
<evidence type="ECO:0000256" key="1">
    <source>
        <dbReference type="ARBA" id="ARBA00009903"/>
    </source>
</evidence>
<evidence type="ECO:0000313" key="13">
    <source>
        <dbReference type="Proteomes" id="UP001161247"/>
    </source>
</evidence>
<organism evidence="12 13">
    <name type="scientific">Oldenlandia corymbosa var. corymbosa</name>
    <dbReference type="NCBI Taxonomy" id="529605"/>
    <lineage>
        <taxon>Eukaryota</taxon>
        <taxon>Viridiplantae</taxon>
        <taxon>Streptophyta</taxon>
        <taxon>Embryophyta</taxon>
        <taxon>Tracheophyta</taxon>
        <taxon>Spermatophyta</taxon>
        <taxon>Magnoliopsida</taxon>
        <taxon>eudicotyledons</taxon>
        <taxon>Gunneridae</taxon>
        <taxon>Pentapetalae</taxon>
        <taxon>asterids</taxon>
        <taxon>lamiids</taxon>
        <taxon>Gentianales</taxon>
        <taxon>Rubiaceae</taxon>
        <taxon>Rubioideae</taxon>
        <taxon>Spermacoceae</taxon>
        <taxon>Hedyotis-Oldenlandia complex</taxon>
        <taxon>Oldenlandia</taxon>
    </lineage>
</organism>
<dbReference type="Proteomes" id="UP001161247">
    <property type="component" value="Chromosome 1"/>
</dbReference>
<dbReference type="AlphaFoldDB" id="A0AAV1C2X8"/>
<sequence length="467" mass="52301">MYEEEMWNADSINNLMISESCCYSNSSTKSSMRSSTSDSSSHCTSFSRLSFELHTTSSSPENYHNHTLKPHRSSDSASFQALRCAAVGGRRPLSFRDFSLIRQIGSGDISRVYLCRMRRRGRGADEEDDDNGGVYYAMKVVDREILAKKKKIERAETERKIIKMLDHPFLPTLCAEFEASHFSCLVMEYCSGGDLHSLRHKQPRKRFSITSSRFYAAEVLVALEYLHMLGIIYRDLKPENVLVKSDGHIMLTDFDLSLCSDATPAVESPESVSDPPSSPTITGSSRTPMPFSCIFSGWLFRSRKVQTTTANRMFVAEPVAARSCSFVGTHEYVAPEVASGRSHGNAVDWWALGIFIYEMIYGRTPFAGPANEATLRNIVKKPLAFPTDAPNSVGEFHARSLIAGLLNKDPERRLGSKRGAADIKTHPFFKGLNFALIRSMTPPGMKTKTTTLFGDDRWQFTAPFDFF</sequence>
<keyword evidence="3" id="KW-0723">Serine/threonine-protein kinase</keyword>
<accession>A0AAV1C2X8</accession>
<dbReference type="EC" id="2.7.11.1" evidence="2"/>
<comment type="catalytic activity">
    <reaction evidence="8">
        <text>L-threonyl-[protein] + ATP = O-phospho-L-threonyl-[protein] + ADP + H(+)</text>
        <dbReference type="Rhea" id="RHEA:46608"/>
        <dbReference type="Rhea" id="RHEA-COMP:11060"/>
        <dbReference type="Rhea" id="RHEA-COMP:11605"/>
        <dbReference type="ChEBI" id="CHEBI:15378"/>
        <dbReference type="ChEBI" id="CHEBI:30013"/>
        <dbReference type="ChEBI" id="CHEBI:30616"/>
        <dbReference type="ChEBI" id="CHEBI:61977"/>
        <dbReference type="ChEBI" id="CHEBI:456216"/>
        <dbReference type="EC" id="2.7.11.1"/>
    </reaction>
</comment>
<evidence type="ECO:0000256" key="7">
    <source>
        <dbReference type="ARBA" id="ARBA00022840"/>
    </source>
</evidence>
<dbReference type="GO" id="GO:0048825">
    <property type="term" value="P:cotyledon development"/>
    <property type="evidence" value="ECO:0007669"/>
    <property type="project" value="UniProtKB-ARBA"/>
</dbReference>
<keyword evidence="13" id="KW-1185">Reference proteome</keyword>
<dbReference type="EMBL" id="OX459118">
    <property type="protein sequence ID" value="CAI9089691.1"/>
    <property type="molecule type" value="Genomic_DNA"/>
</dbReference>
<feature type="compositionally biased region" description="Low complexity" evidence="10">
    <location>
        <begin position="265"/>
        <end position="275"/>
    </location>
</feature>
<dbReference type="PROSITE" id="PS00108">
    <property type="entry name" value="PROTEIN_KINASE_ST"/>
    <property type="match status" value="1"/>
</dbReference>
<evidence type="ECO:0000256" key="9">
    <source>
        <dbReference type="ARBA" id="ARBA00048679"/>
    </source>
</evidence>
<dbReference type="PROSITE" id="PS50011">
    <property type="entry name" value="PROTEIN_KINASE_DOM"/>
    <property type="match status" value="1"/>
</dbReference>
<dbReference type="FunFam" id="1.10.510.10:FF:000020">
    <property type="entry name" value="serine/threonine-protein kinase D6PK-like"/>
    <property type="match status" value="1"/>
</dbReference>
<keyword evidence="5" id="KW-0547">Nucleotide-binding</keyword>
<dbReference type="InterPro" id="IPR008271">
    <property type="entry name" value="Ser/Thr_kinase_AS"/>
</dbReference>
<dbReference type="InterPro" id="IPR011009">
    <property type="entry name" value="Kinase-like_dom_sf"/>
</dbReference>
<protein>
    <recommendedName>
        <fullName evidence="2">non-specific serine/threonine protein kinase</fullName>
        <ecNumber evidence="2">2.7.11.1</ecNumber>
    </recommendedName>
</protein>
<evidence type="ECO:0000256" key="2">
    <source>
        <dbReference type="ARBA" id="ARBA00012513"/>
    </source>
</evidence>
<evidence type="ECO:0000256" key="4">
    <source>
        <dbReference type="ARBA" id="ARBA00022679"/>
    </source>
</evidence>
<evidence type="ECO:0000256" key="3">
    <source>
        <dbReference type="ARBA" id="ARBA00022527"/>
    </source>
</evidence>
<dbReference type="Gene3D" id="1.10.510.10">
    <property type="entry name" value="Transferase(Phosphotransferase) domain 1"/>
    <property type="match status" value="1"/>
</dbReference>
<dbReference type="PANTHER" id="PTHR45637">
    <property type="entry name" value="FLIPPASE KINASE 1-RELATED"/>
    <property type="match status" value="1"/>
</dbReference>
<dbReference type="GO" id="GO:0004674">
    <property type="term" value="F:protein serine/threonine kinase activity"/>
    <property type="evidence" value="ECO:0007669"/>
    <property type="project" value="UniProtKB-KW"/>
</dbReference>
<keyword evidence="6" id="KW-0418">Kinase</keyword>